<evidence type="ECO:0000313" key="3">
    <source>
        <dbReference type="Proteomes" id="UP000008711"/>
    </source>
</evidence>
<dbReference type="PANTHER" id="PTHR21505">
    <property type="entry name" value="MADF DOMAIN-CONTAINING PROTEIN-RELATED"/>
    <property type="match status" value="1"/>
</dbReference>
<gene>
    <name evidence="2" type="primary">Dere\GG26311</name>
    <name evidence="2" type="synonym">GG26311</name>
    <name evidence="2" type="ORF">Dere_GG26311</name>
</gene>
<keyword evidence="3" id="KW-1185">Reference proteome</keyword>
<dbReference type="EMBL" id="CH954179">
    <property type="protein sequence ID" value="KQS62462.1"/>
    <property type="molecule type" value="Genomic_DNA"/>
</dbReference>
<sequence length="229" mass="25491">MQLPTDEGNNHQYLLVVPKKPIGPPDGHRMAPGQESVKQLHCPRQCSGFQSMSWDDSMAATQSQPPPQSQASGGLSVLGSFRVPPVLASTALGIIKQHLHRNTLVSHQPDVREAVYPPKKMRRILLTRPMSRPRRPVLRPSHKANTPTLNENRTLLLTNSPFQNLSFGDHNREVIVLHPPDPAFRPSKNSFSKDEVEVQHITVPNEDTDAKPMPPTPPTKPKRTLVINP</sequence>
<reference evidence="2 3" key="2">
    <citation type="journal article" date="2008" name="Bioinformatics">
        <title>Assembly reconciliation.</title>
        <authorList>
            <person name="Zimin A.V."/>
            <person name="Smith D.R."/>
            <person name="Sutton G."/>
            <person name="Yorke J.A."/>
        </authorList>
    </citation>
    <scope>NUCLEOTIDE SEQUENCE [LARGE SCALE GENOMIC DNA]</scope>
    <source>
        <strain evidence="2 3">TSC#14021-0224.01</strain>
    </source>
</reference>
<proteinExistence type="predicted"/>
<name>A0A0Q5VY79_DROER</name>
<dbReference type="AlphaFoldDB" id="A0A0Q5VY79"/>
<evidence type="ECO:0000256" key="1">
    <source>
        <dbReference type="SAM" id="MobiDB-lite"/>
    </source>
</evidence>
<dbReference type="PANTHER" id="PTHR21505:SF8">
    <property type="entry name" value="DPT-YFP REPRESSOR BY OVEREXPRESSION, ISOFORM D-RELATED"/>
    <property type="match status" value="1"/>
</dbReference>
<dbReference type="Proteomes" id="UP000008711">
    <property type="component" value="Unassembled WGS sequence"/>
</dbReference>
<protein>
    <submittedName>
        <fullName evidence="2">Uncharacterized protein</fullName>
    </submittedName>
</protein>
<reference evidence="2 3" key="1">
    <citation type="journal article" date="2007" name="Nature">
        <title>Evolution of genes and genomes on the Drosophila phylogeny.</title>
        <authorList>
            <consortium name="Drosophila 12 Genomes Consortium"/>
            <person name="Clark A.G."/>
            <person name="Eisen M.B."/>
            <person name="Smith D.R."/>
            <person name="Bergman C.M."/>
            <person name="Oliver B."/>
            <person name="Markow T.A."/>
            <person name="Kaufman T.C."/>
            <person name="Kellis M."/>
            <person name="Gelbart W."/>
            <person name="Iyer V.N."/>
            <person name="Pollard D.A."/>
            <person name="Sackton T.B."/>
            <person name="Larracuente A.M."/>
            <person name="Singh N.D."/>
            <person name="Abad J.P."/>
            <person name="Abt D.N."/>
            <person name="Adryan B."/>
            <person name="Aguade M."/>
            <person name="Akashi H."/>
            <person name="Anderson W.W."/>
            <person name="Aquadro C.F."/>
            <person name="Ardell D.H."/>
            <person name="Arguello R."/>
            <person name="Artieri C.G."/>
            <person name="Barbash D.A."/>
            <person name="Barker D."/>
            <person name="Barsanti P."/>
            <person name="Batterham P."/>
            <person name="Batzoglou S."/>
            <person name="Begun D."/>
            <person name="Bhutkar A."/>
            <person name="Blanco E."/>
            <person name="Bosak S.A."/>
            <person name="Bradley R.K."/>
            <person name="Brand A.D."/>
            <person name="Brent M.R."/>
            <person name="Brooks A.N."/>
            <person name="Brown R.H."/>
            <person name="Butlin R.K."/>
            <person name="Caggese C."/>
            <person name="Calvi B.R."/>
            <person name="Bernardo de Carvalho A."/>
            <person name="Caspi A."/>
            <person name="Castrezana S."/>
            <person name="Celniker S.E."/>
            <person name="Chang J.L."/>
            <person name="Chapple C."/>
            <person name="Chatterji S."/>
            <person name="Chinwalla A."/>
            <person name="Civetta A."/>
            <person name="Clifton S.W."/>
            <person name="Comeron J.M."/>
            <person name="Costello J.C."/>
            <person name="Coyne J.A."/>
            <person name="Daub J."/>
            <person name="David R.G."/>
            <person name="Delcher A.L."/>
            <person name="Delehaunty K."/>
            <person name="Do C.B."/>
            <person name="Ebling H."/>
            <person name="Edwards K."/>
            <person name="Eickbush T."/>
            <person name="Evans J.D."/>
            <person name="Filipski A."/>
            <person name="Findeiss S."/>
            <person name="Freyhult E."/>
            <person name="Fulton L."/>
            <person name="Fulton R."/>
            <person name="Garcia A.C."/>
            <person name="Gardiner A."/>
            <person name="Garfield D.A."/>
            <person name="Garvin B.E."/>
            <person name="Gibson G."/>
            <person name="Gilbert D."/>
            <person name="Gnerre S."/>
            <person name="Godfrey J."/>
            <person name="Good R."/>
            <person name="Gotea V."/>
            <person name="Gravely B."/>
            <person name="Greenberg A.J."/>
            <person name="Griffiths-Jones S."/>
            <person name="Gross S."/>
            <person name="Guigo R."/>
            <person name="Gustafson E.A."/>
            <person name="Haerty W."/>
            <person name="Hahn M.W."/>
            <person name="Halligan D.L."/>
            <person name="Halpern A.L."/>
            <person name="Halter G.M."/>
            <person name="Han M.V."/>
            <person name="Heger A."/>
            <person name="Hillier L."/>
            <person name="Hinrichs A.S."/>
            <person name="Holmes I."/>
            <person name="Hoskins R.A."/>
            <person name="Hubisz M.J."/>
            <person name="Hultmark D."/>
            <person name="Huntley M.A."/>
            <person name="Jaffe D.B."/>
            <person name="Jagadeeshan S."/>
            <person name="Jeck W.R."/>
            <person name="Johnson J."/>
            <person name="Jones C.D."/>
            <person name="Jordan W.C."/>
            <person name="Karpen G.H."/>
            <person name="Kataoka E."/>
            <person name="Keightley P.D."/>
            <person name="Kheradpour P."/>
            <person name="Kirkness E.F."/>
            <person name="Koerich L.B."/>
            <person name="Kristiansen K."/>
            <person name="Kudrna D."/>
            <person name="Kulathinal R.J."/>
            <person name="Kumar S."/>
            <person name="Kwok R."/>
            <person name="Lander E."/>
            <person name="Langley C.H."/>
            <person name="Lapoint R."/>
            <person name="Lazzaro B.P."/>
            <person name="Lee S.J."/>
            <person name="Levesque L."/>
            <person name="Li R."/>
            <person name="Lin C.F."/>
            <person name="Lin M.F."/>
            <person name="Lindblad-Toh K."/>
            <person name="Llopart A."/>
            <person name="Long M."/>
            <person name="Low L."/>
            <person name="Lozovsky E."/>
            <person name="Lu J."/>
            <person name="Luo M."/>
            <person name="Machado C.A."/>
            <person name="Makalowski W."/>
            <person name="Marzo M."/>
            <person name="Matsuda M."/>
            <person name="Matzkin L."/>
            <person name="McAllister B."/>
            <person name="McBride C.S."/>
            <person name="McKernan B."/>
            <person name="McKernan K."/>
            <person name="Mendez-Lago M."/>
            <person name="Minx P."/>
            <person name="Mollenhauer M.U."/>
            <person name="Montooth K."/>
            <person name="Mount S.M."/>
            <person name="Mu X."/>
            <person name="Myers E."/>
            <person name="Negre B."/>
            <person name="Newfeld S."/>
            <person name="Nielsen R."/>
            <person name="Noor M.A."/>
            <person name="O'Grady P."/>
            <person name="Pachter L."/>
            <person name="Papaceit M."/>
            <person name="Parisi M.J."/>
            <person name="Parisi M."/>
            <person name="Parts L."/>
            <person name="Pedersen J.S."/>
            <person name="Pesole G."/>
            <person name="Phillippy A.M."/>
            <person name="Ponting C.P."/>
            <person name="Pop M."/>
            <person name="Porcelli D."/>
            <person name="Powell J.R."/>
            <person name="Prohaska S."/>
            <person name="Pruitt K."/>
            <person name="Puig M."/>
            <person name="Quesneville H."/>
            <person name="Ram K.R."/>
            <person name="Rand D."/>
            <person name="Rasmussen M.D."/>
            <person name="Reed L.K."/>
            <person name="Reenan R."/>
            <person name="Reily A."/>
            <person name="Remington K.A."/>
            <person name="Rieger T.T."/>
            <person name="Ritchie M.G."/>
            <person name="Robin C."/>
            <person name="Rogers Y.H."/>
            <person name="Rohde C."/>
            <person name="Rozas J."/>
            <person name="Rubenfield M.J."/>
            <person name="Ruiz A."/>
            <person name="Russo S."/>
            <person name="Salzberg S.L."/>
            <person name="Sanchez-Gracia A."/>
            <person name="Saranga D.J."/>
            <person name="Sato H."/>
            <person name="Schaeffer S.W."/>
            <person name="Schatz M.C."/>
            <person name="Schlenke T."/>
            <person name="Schwartz R."/>
            <person name="Segarra C."/>
            <person name="Singh R.S."/>
            <person name="Sirot L."/>
            <person name="Sirota M."/>
            <person name="Sisneros N.B."/>
            <person name="Smith C.D."/>
            <person name="Smith T.F."/>
            <person name="Spieth J."/>
            <person name="Stage D.E."/>
            <person name="Stark A."/>
            <person name="Stephan W."/>
            <person name="Strausberg R.L."/>
            <person name="Strempel S."/>
            <person name="Sturgill D."/>
            <person name="Sutton G."/>
            <person name="Sutton G.G."/>
            <person name="Tao W."/>
            <person name="Teichmann S."/>
            <person name="Tobari Y.N."/>
            <person name="Tomimura Y."/>
            <person name="Tsolas J.M."/>
            <person name="Valente V.L."/>
            <person name="Venter E."/>
            <person name="Venter J.C."/>
            <person name="Vicario S."/>
            <person name="Vieira F.G."/>
            <person name="Vilella A.J."/>
            <person name="Villasante A."/>
            <person name="Walenz B."/>
            <person name="Wang J."/>
            <person name="Wasserman M."/>
            <person name="Watts T."/>
            <person name="Wilson D."/>
            <person name="Wilson R.K."/>
            <person name="Wing R.A."/>
            <person name="Wolfner M.F."/>
            <person name="Wong A."/>
            <person name="Wong G.K."/>
            <person name="Wu C.I."/>
            <person name="Wu G."/>
            <person name="Yamamoto D."/>
            <person name="Yang H.P."/>
            <person name="Yang S.P."/>
            <person name="Yorke J.A."/>
            <person name="Yoshida K."/>
            <person name="Zdobnov E."/>
            <person name="Zhang P."/>
            <person name="Zhang Y."/>
            <person name="Zimin A.V."/>
            <person name="Baldwin J."/>
            <person name="Abdouelleil A."/>
            <person name="Abdulkadir J."/>
            <person name="Abebe A."/>
            <person name="Abera B."/>
            <person name="Abreu J."/>
            <person name="Acer S.C."/>
            <person name="Aftuck L."/>
            <person name="Alexander A."/>
            <person name="An P."/>
            <person name="Anderson E."/>
            <person name="Anderson S."/>
            <person name="Arachi H."/>
            <person name="Azer M."/>
            <person name="Bachantsang P."/>
            <person name="Barry A."/>
            <person name="Bayul T."/>
            <person name="Berlin A."/>
            <person name="Bessette D."/>
            <person name="Bloom T."/>
            <person name="Blye J."/>
            <person name="Boguslavskiy L."/>
            <person name="Bonnet C."/>
            <person name="Boukhgalter B."/>
            <person name="Bourzgui I."/>
            <person name="Brown A."/>
            <person name="Cahill P."/>
            <person name="Channer S."/>
            <person name="Cheshatsang Y."/>
            <person name="Chuda L."/>
            <person name="Citroen M."/>
            <person name="Collymore A."/>
            <person name="Cooke P."/>
            <person name="Costello M."/>
            <person name="D'Aco K."/>
            <person name="Daza R."/>
            <person name="De Haan G."/>
            <person name="DeGray S."/>
            <person name="DeMaso C."/>
            <person name="Dhargay N."/>
            <person name="Dooley K."/>
            <person name="Dooley E."/>
            <person name="Doricent M."/>
            <person name="Dorje P."/>
            <person name="Dorjee K."/>
            <person name="Dupes A."/>
            <person name="Elong R."/>
            <person name="Falk J."/>
            <person name="Farina A."/>
            <person name="Faro S."/>
            <person name="Ferguson D."/>
            <person name="Fisher S."/>
            <person name="Foley C.D."/>
            <person name="Franke A."/>
            <person name="Friedrich D."/>
            <person name="Gadbois L."/>
            <person name="Gearin G."/>
            <person name="Gearin C.R."/>
            <person name="Giannoukos G."/>
            <person name="Goode T."/>
            <person name="Graham J."/>
            <person name="Grandbois E."/>
            <person name="Grewal S."/>
            <person name="Gyaltsen K."/>
            <person name="Hafez N."/>
            <person name="Hagos B."/>
            <person name="Hall J."/>
            <person name="Henson C."/>
            <person name="Hollinger A."/>
            <person name="Honan T."/>
            <person name="Huard M.D."/>
            <person name="Hughes L."/>
            <person name="Hurhula B."/>
            <person name="Husby M.E."/>
            <person name="Kamat A."/>
            <person name="Kanga B."/>
            <person name="Kashin S."/>
            <person name="Khazanovich D."/>
            <person name="Kisner P."/>
            <person name="Lance K."/>
            <person name="Lara M."/>
            <person name="Lee W."/>
            <person name="Lennon N."/>
            <person name="Letendre F."/>
            <person name="LeVine R."/>
            <person name="Lipovsky A."/>
            <person name="Liu X."/>
            <person name="Liu J."/>
            <person name="Liu S."/>
            <person name="Lokyitsang T."/>
            <person name="Lokyitsang Y."/>
            <person name="Lubonja R."/>
            <person name="Lui A."/>
            <person name="MacDonald P."/>
            <person name="Magnisalis V."/>
            <person name="Maru K."/>
            <person name="Matthews C."/>
            <person name="McCusker W."/>
            <person name="McDonough S."/>
            <person name="Mehta T."/>
            <person name="Meldrim J."/>
            <person name="Meneus L."/>
            <person name="Mihai O."/>
            <person name="Mihalev A."/>
            <person name="Mihova T."/>
            <person name="Mittelman R."/>
            <person name="Mlenga V."/>
            <person name="Montmayeur A."/>
            <person name="Mulrain L."/>
            <person name="Navidi A."/>
            <person name="Naylor J."/>
            <person name="Negash T."/>
            <person name="Nguyen T."/>
            <person name="Nguyen N."/>
            <person name="Nicol R."/>
            <person name="Norbu C."/>
            <person name="Norbu N."/>
            <person name="Novod N."/>
            <person name="O'Neill B."/>
            <person name="Osman S."/>
            <person name="Markiewicz E."/>
            <person name="Oyono O.L."/>
            <person name="Patti C."/>
            <person name="Phunkhang P."/>
            <person name="Pierre F."/>
            <person name="Priest M."/>
            <person name="Raghuraman S."/>
            <person name="Rege F."/>
            <person name="Reyes R."/>
            <person name="Rise C."/>
            <person name="Rogov P."/>
            <person name="Ross K."/>
            <person name="Ryan E."/>
            <person name="Settipalli S."/>
            <person name="Shea T."/>
            <person name="Sherpa N."/>
            <person name="Shi L."/>
            <person name="Shih D."/>
            <person name="Sparrow T."/>
            <person name="Spaulding J."/>
            <person name="Stalker J."/>
            <person name="Stange-Thomann N."/>
            <person name="Stavropoulos S."/>
            <person name="Stone C."/>
            <person name="Strader C."/>
            <person name="Tesfaye S."/>
            <person name="Thomson T."/>
            <person name="Thoulutsang Y."/>
            <person name="Thoulutsang D."/>
            <person name="Topham K."/>
            <person name="Topping I."/>
            <person name="Tsamla T."/>
            <person name="Vassiliev H."/>
            <person name="Vo A."/>
            <person name="Wangchuk T."/>
            <person name="Wangdi T."/>
            <person name="Weiand M."/>
            <person name="Wilkinson J."/>
            <person name="Wilson A."/>
            <person name="Yadav S."/>
            <person name="Young G."/>
            <person name="Yu Q."/>
            <person name="Zembek L."/>
            <person name="Zhong D."/>
            <person name="Zimmer A."/>
            <person name="Zwirko Z."/>
            <person name="Jaffe D.B."/>
            <person name="Alvarez P."/>
            <person name="Brockman W."/>
            <person name="Butler J."/>
            <person name="Chin C."/>
            <person name="Gnerre S."/>
            <person name="Grabherr M."/>
            <person name="Kleber M."/>
            <person name="Mauceli E."/>
            <person name="MacCallum I."/>
        </authorList>
    </citation>
    <scope>NUCLEOTIDE SEQUENCE [LARGE SCALE GENOMIC DNA]</scope>
    <source>
        <strain evidence="2 3">TSC#14021-0224.01</strain>
    </source>
</reference>
<organism evidence="2 3">
    <name type="scientific">Drosophila erecta</name>
    <name type="common">Fruit fly</name>
    <dbReference type="NCBI Taxonomy" id="7220"/>
    <lineage>
        <taxon>Eukaryota</taxon>
        <taxon>Metazoa</taxon>
        <taxon>Ecdysozoa</taxon>
        <taxon>Arthropoda</taxon>
        <taxon>Hexapoda</taxon>
        <taxon>Insecta</taxon>
        <taxon>Pterygota</taxon>
        <taxon>Neoptera</taxon>
        <taxon>Endopterygota</taxon>
        <taxon>Diptera</taxon>
        <taxon>Brachycera</taxon>
        <taxon>Muscomorpha</taxon>
        <taxon>Ephydroidea</taxon>
        <taxon>Drosophilidae</taxon>
        <taxon>Drosophila</taxon>
        <taxon>Sophophora</taxon>
    </lineage>
</organism>
<feature type="region of interest" description="Disordered" evidence="1">
    <location>
        <begin position="202"/>
        <end position="229"/>
    </location>
</feature>
<evidence type="ECO:0000313" key="2">
    <source>
        <dbReference type="EMBL" id="KQS62462.1"/>
    </source>
</evidence>
<dbReference type="OrthoDB" id="8190343at2759"/>
<dbReference type="eggNOG" id="ENOG502T8J0">
    <property type="taxonomic scope" value="Eukaryota"/>
</dbReference>
<accession>A0A0Q5VY79</accession>
<feature type="region of interest" description="Disordered" evidence="1">
    <location>
        <begin position="54"/>
        <end position="76"/>
    </location>
</feature>